<organism evidence="2 3">
    <name type="scientific">Microbulbifer spongiae</name>
    <dbReference type="NCBI Taxonomy" id="2944933"/>
    <lineage>
        <taxon>Bacteria</taxon>
        <taxon>Pseudomonadati</taxon>
        <taxon>Pseudomonadota</taxon>
        <taxon>Gammaproteobacteria</taxon>
        <taxon>Cellvibrionales</taxon>
        <taxon>Microbulbiferaceae</taxon>
        <taxon>Microbulbifer</taxon>
    </lineage>
</organism>
<dbReference type="InterPro" id="IPR027417">
    <property type="entry name" value="P-loop_NTPase"/>
</dbReference>
<keyword evidence="3" id="KW-1185">Reference proteome</keyword>
<dbReference type="InterPro" id="IPR003593">
    <property type="entry name" value="AAA+_ATPase"/>
</dbReference>
<keyword evidence="2" id="KW-0547">Nucleotide-binding</keyword>
<protein>
    <submittedName>
        <fullName evidence="2">ATP-binding protein</fullName>
    </submittedName>
</protein>
<name>A0ABY9E826_9GAMM</name>
<dbReference type="RefSeq" id="WP_301414958.1">
    <property type="nucleotide sequence ID" value="NZ_CP098023.1"/>
</dbReference>
<feature type="domain" description="AAA+ ATPase" evidence="1">
    <location>
        <begin position="443"/>
        <end position="711"/>
    </location>
</feature>
<keyword evidence="2" id="KW-0067">ATP-binding</keyword>
<evidence type="ECO:0000313" key="2">
    <source>
        <dbReference type="EMBL" id="WKD49170.1"/>
    </source>
</evidence>
<dbReference type="Gene3D" id="3.40.50.300">
    <property type="entry name" value="P-loop containing nucleotide triphosphate hydrolases"/>
    <property type="match status" value="1"/>
</dbReference>
<dbReference type="EMBL" id="CP098023">
    <property type="protein sequence ID" value="WKD49170.1"/>
    <property type="molecule type" value="Genomic_DNA"/>
</dbReference>
<dbReference type="Proteomes" id="UP001321520">
    <property type="component" value="Chromosome"/>
</dbReference>
<dbReference type="GO" id="GO:0005524">
    <property type="term" value="F:ATP binding"/>
    <property type="evidence" value="ECO:0007669"/>
    <property type="project" value="UniProtKB-KW"/>
</dbReference>
<accession>A0ABY9E826</accession>
<evidence type="ECO:0000313" key="3">
    <source>
        <dbReference type="Proteomes" id="UP001321520"/>
    </source>
</evidence>
<dbReference type="Pfam" id="PF05729">
    <property type="entry name" value="NACHT"/>
    <property type="match status" value="1"/>
</dbReference>
<gene>
    <name evidence="2" type="ORF">M8T91_14900</name>
</gene>
<reference evidence="2 3" key="1">
    <citation type="submission" date="2022-05" db="EMBL/GenBank/DDBJ databases">
        <title>Microbulbifer sp. nov., isolated from sponge.</title>
        <authorList>
            <person name="Gao L."/>
        </authorList>
    </citation>
    <scope>NUCLEOTIDE SEQUENCE [LARGE SCALE GENOMIC DNA]</scope>
    <source>
        <strain evidence="2 3">MI-G</strain>
    </source>
</reference>
<dbReference type="SUPFAM" id="SSF52540">
    <property type="entry name" value="P-loop containing nucleoside triphosphate hydrolases"/>
    <property type="match status" value="1"/>
</dbReference>
<evidence type="ECO:0000259" key="1">
    <source>
        <dbReference type="SMART" id="SM00382"/>
    </source>
</evidence>
<dbReference type="SMART" id="SM00382">
    <property type="entry name" value="AAA"/>
    <property type="match status" value="1"/>
</dbReference>
<proteinExistence type="predicted"/>
<dbReference type="InterPro" id="IPR007111">
    <property type="entry name" value="NACHT_NTPase"/>
</dbReference>
<sequence>MLLIFRELSFDESRQGKVEITFTSSTTQIHFITEKTFVSPFYPLIKQQLRWYFNQYPFELDQQEKAAWVFNKLLQLGQLLAEKLDNDNCDLKKIANAVETTGYHQLQVFIVSSSPMFMAEFWESLILPDSKFVLAAACAGFCRVLTEEFDPQLVYPLELALQPASKPGVQDILQDQKHQIRWDPHSGDTLNIAVFTSLFSTSEDFSQLLTGMIKTKLRADPIEYHLLGKSQAAALTLPENCHIFHFSGQIIKQCGTYLLVLEGEADNPLKTLGFTELCQDLQAHKVHLLSLSSRITTEEVAQLAGIAHTFEISNVLWLQYPLNSAVSFTTYAEIYRQLTLGRTISQAVVEARKSLQNPKTETLLPALATGYHPWLLPALFTVKDVRFFMSQTVVNSETEKYLQEMLLGQLHARLAGFKSELLPETFYPLSDGIAADVLTSFGEHRMVCLSGSQGIGKTTLVHQLAAWLAVHKQIDWGFYFDFAQENYSLNDMLQMVRPLIAKNEEDLATVQVKWLATTSLLVLDNADSLIDTDSGDMADAGIWQWLQALQESRHKVVIILKSAELTHHFVYNQKQPHFILKGFSVPEQHQFIYSRAQQLQQPYLFEKILGQPWLAALSSNPLLLETCLKVTPLHSDQTLNKVLNPPRVSYQKIISWQWNNIEPAWQKLLLLSSKTPNLLLEMLMIALQQPPDQAIADIAAFKDQIGMETTENISEEIRQAELRGFVNRLPHGHVIAERAKIHLEKIAKQRLESTDQFALISAFSSIVCEGLRILCGGMVKQANPYIENNLLFNRRNWAEHLEKIWEEQRYQLFFATLEPLHELLSKHKLQYELTAWTFKIIEQFVPHADAEMEVTQQLAGLKLLNYALTHQKTTETLPVFLGKLIEYWQQWFVQIDGELDQNQILLFQLVVCCLEAFYLHTKDTDKGIALCEKTAAIYLAREAWQPLIRCYKSLSLFHLQNHHPQLAREFEDKILYKIPYDHAPPGFQQRQRLDILISRLDRNELADAQEILNQLKYNSDKTFVDNTDLLKGLQSEIFFLKRDFFSALPLLAREWNTLLTLNQPQLIQSLKEKLLVIATEIGEEQFKKIFFRHVSEDTKLPMDF</sequence>